<reference evidence="2" key="1">
    <citation type="submission" date="2023-03" db="EMBL/GenBank/DDBJ databases">
        <title>Emydomyces testavorans Genome Sequence.</title>
        <authorList>
            <person name="Hoyer L."/>
        </authorList>
    </citation>
    <scope>NUCLEOTIDE SEQUENCE</scope>
    <source>
        <strain evidence="2">16-2883</strain>
    </source>
</reference>
<accession>A0AAF0DDE0</accession>
<feature type="transmembrane region" description="Helical" evidence="1">
    <location>
        <begin position="19"/>
        <end position="36"/>
    </location>
</feature>
<gene>
    <name evidence="2" type="ORF">PRK78_001845</name>
</gene>
<sequence length="319" mass="35931">MVRNIDPLIVMAWRESKGFFINTCVFLGFALVIFWLRKCRDRHGIGFLAQVGFLGINLTSLILIARQWHSYHIGFVALAGENSGLIDREITIMDRMDTAFLSCISATTTVWMVVVMYKQSKQKEPESRGVKEAMAQLLLIVSWVLTLLVVQAKLPQAQYKNMPGAELYIPTSFEMDLEALTDQWFATGLYGRLFVWVAALILADTLACTMIKGVSLLISNFSPMIRDIKMKARCRKKHRRAKSKRHTGIAAKSHAAVFPGGAPSARRKVLPAWLNVRDDKDVDIELQLPPPVAQRYSSSMSETSTLFASQEDISELQYL</sequence>
<dbReference type="AlphaFoldDB" id="A0AAF0DDE0"/>
<dbReference type="Proteomes" id="UP001219355">
    <property type="component" value="Chromosome 1"/>
</dbReference>
<feature type="transmembrane region" description="Helical" evidence="1">
    <location>
        <begin position="137"/>
        <end position="154"/>
    </location>
</feature>
<keyword evidence="1" id="KW-1133">Transmembrane helix</keyword>
<name>A0AAF0DDE0_9EURO</name>
<dbReference type="EMBL" id="CP120627">
    <property type="protein sequence ID" value="WEW56402.1"/>
    <property type="molecule type" value="Genomic_DNA"/>
</dbReference>
<keyword evidence="1" id="KW-0472">Membrane</keyword>
<organism evidence="2 3">
    <name type="scientific">Emydomyces testavorans</name>
    <dbReference type="NCBI Taxonomy" id="2070801"/>
    <lineage>
        <taxon>Eukaryota</taxon>
        <taxon>Fungi</taxon>
        <taxon>Dikarya</taxon>
        <taxon>Ascomycota</taxon>
        <taxon>Pezizomycotina</taxon>
        <taxon>Eurotiomycetes</taxon>
        <taxon>Eurotiomycetidae</taxon>
        <taxon>Onygenales</taxon>
        <taxon>Nannizziopsiaceae</taxon>
        <taxon>Emydomyces</taxon>
    </lineage>
</organism>
<protein>
    <submittedName>
        <fullName evidence="2">Uncharacterized protein</fullName>
    </submittedName>
</protein>
<feature type="transmembrane region" description="Helical" evidence="1">
    <location>
        <begin position="193"/>
        <end position="221"/>
    </location>
</feature>
<feature type="transmembrane region" description="Helical" evidence="1">
    <location>
        <begin position="45"/>
        <end position="65"/>
    </location>
</feature>
<evidence type="ECO:0000313" key="2">
    <source>
        <dbReference type="EMBL" id="WEW56402.1"/>
    </source>
</evidence>
<feature type="transmembrane region" description="Helical" evidence="1">
    <location>
        <begin position="99"/>
        <end position="117"/>
    </location>
</feature>
<keyword evidence="3" id="KW-1185">Reference proteome</keyword>
<evidence type="ECO:0000313" key="3">
    <source>
        <dbReference type="Proteomes" id="UP001219355"/>
    </source>
</evidence>
<keyword evidence="1" id="KW-0812">Transmembrane</keyword>
<proteinExistence type="predicted"/>
<evidence type="ECO:0000256" key="1">
    <source>
        <dbReference type="SAM" id="Phobius"/>
    </source>
</evidence>